<evidence type="ECO:0000256" key="5">
    <source>
        <dbReference type="NCBIfam" id="TIGR00168"/>
    </source>
</evidence>
<dbReference type="InterPro" id="IPR019813">
    <property type="entry name" value="Translation_initiation_fac3_CS"/>
</dbReference>
<dbReference type="SUPFAM" id="SSF54364">
    <property type="entry name" value="Translation initiation factor IF3, N-terminal domain"/>
    <property type="match status" value="1"/>
</dbReference>
<dbReference type="STRING" id="522772.Dacet_1959"/>
<feature type="domain" description="Translation initiation factor 3 C-terminal" evidence="7">
    <location>
        <begin position="95"/>
        <end position="178"/>
    </location>
</feature>
<dbReference type="OrthoDB" id="9806014at2"/>
<dbReference type="KEGG" id="dap:Dacet_1959"/>
<reference evidence="9 10" key="1">
    <citation type="journal article" date="2010" name="Stand. Genomic Sci.">
        <title>Complete genome sequence of Denitrovibrio acetiphilus type strain (N2460).</title>
        <authorList>
            <person name="Kiss H."/>
            <person name="Lang E."/>
            <person name="Lapidus A."/>
            <person name="Copeland A."/>
            <person name="Nolan M."/>
            <person name="Glavina Del Rio T."/>
            <person name="Chen F."/>
            <person name="Lucas S."/>
            <person name="Tice H."/>
            <person name="Cheng J.F."/>
            <person name="Han C."/>
            <person name="Goodwin L."/>
            <person name="Pitluck S."/>
            <person name="Liolios K."/>
            <person name="Pati A."/>
            <person name="Ivanova N."/>
            <person name="Mavromatis K."/>
            <person name="Chen A."/>
            <person name="Palaniappan K."/>
            <person name="Land M."/>
            <person name="Hauser L."/>
            <person name="Chang Y.J."/>
            <person name="Jeffries C.D."/>
            <person name="Detter J.C."/>
            <person name="Brettin T."/>
            <person name="Spring S."/>
            <person name="Rohde M."/>
            <person name="Goker M."/>
            <person name="Woyke T."/>
            <person name="Bristow J."/>
            <person name="Eisen J.A."/>
            <person name="Markowitz V."/>
            <person name="Hugenholtz P."/>
            <person name="Kyrpides N.C."/>
            <person name="Klenk H.P."/>
        </authorList>
    </citation>
    <scope>NUCLEOTIDE SEQUENCE [LARGE SCALE GENOMIC DNA]</scope>
    <source>
        <strain evidence="10">DSM 12809 / NBRC 114555 / N2460</strain>
    </source>
</reference>
<dbReference type="PANTHER" id="PTHR10938">
    <property type="entry name" value="TRANSLATION INITIATION FACTOR IF-3"/>
    <property type="match status" value="1"/>
</dbReference>
<evidence type="ECO:0000256" key="6">
    <source>
        <dbReference type="RuleBase" id="RU000646"/>
    </source>
</evidence>
<dbReference type="FunFam" id="3.30.110.10:FF:000001">
    <property type="entry name" value="Translation initiation factor IF-3"/>
    <property type="match status" value="1"/>
</dbReference>
<comment type="function">
    <text evidence="4 6">IF-3 binds to the 30S ribosomal subunit and shifts the equilibrium between 70S ribosomes and their 50S and 30S subunits in favor of the free subunits, thus enhancing the availability of 30S subunits on which protein synthesis initiation begins.</text>
</comment>
<dbReference type="GO" id="GO:0003743">
    <property type="term" value="F:translation initiation factor activity"/>
    <property type="evidence" value="ECO:0007669"/>
    <property type="project" value="UniProtKB-UniRule"/>
</dbReference>
<dbReference type="InterPro" id="IPR019815">
    <property type="entry name" value="Translation_initiation_fac_3_C"/>
</dbReference>
<dbReference type="RefSeq" id="WP_013011232.1">
    <property type="nucleotide sequence ID" value="NC_013943.1"/>
</dbReference>
<proteinExistence type="inferred from homology"/>
<dbReference type="GO" id="GO:0016020">
    <property type="term" value="C:membrane"/>
    <property type="evidence" value="ECO:0007669"/>
    <property type="project" value="TreeGrafter"/>
</dbReference>
<dbReference type="HOGENOM" id="CLU_054919_3_2_0"/>
<dbReference type="InterPro" id="IPR001288">
    <property type="entry name" value="Translation_initiation_fac_3"/>
</dbReference>
<dbReference type="Pfam" id="PF00707">
    <property type="entry name" value="IF3_C"/>
    <property type="match status" value="1"/>
</dbReference>
<dbReference type="GO" id="GO:0043022">
    <property type="term" value="F:ribosome binding"/>
    <property type="evidence" value="ECO:0007669"/>
    <property type="project" value="UniProtKB-ARBA"/>
</dbReference>
<dbReference type="FunFam" id="3.10.20.80:FF:000001">
    <property type="entry name" value="Translation initiation factor IF-3"/>
    <property type="match status" value="1"/>
</dbReference>
<gene>
    <name evidence="4" type="primary">infC</name>
    <name evidence="9" type="ordered locus">Dacet_1959</name>
</gene>
<sequence>MRGGKFTPAPQDKERINEKIPHSEVRLILDDGTQHGVCSMTEARALADQAGLDLVEIAPTAKPPVCRVMDYSKFKFEKNKKDREARKKQRANQVDTKEVKFRPKIEEHDYEVKMKNVKKFLSAGDKVKVVLRYRGREMMFQEMGLQLLNRIKDDIEGLGTVDKKPEMQGRQQIMMVSPVNTAGN</sequence>
<evidence type="ECO:0000256" key="4">
    <source>
        <dbReference type="HAMAP-Rule" id="MF_00080"/>
    </source>
</evidence>
<dbReference type="FunCoup" id="D4H159">
    <property type="interactions" value="515"/>
</dbReference>
<dbReference type="InterPro" id="IPR036788">
    <property type="entry name" value="T_IF-3_C_sf"/>
</dbReference>
<dbReference type="Pfam" id="PF05198">
    <property type="entry name" value="IF3_N"/>
    <property type="match status" value="1"/>
</dbReference>
<keyword evidence="2 4" id="KW-0396">Initiation factor</keyword>
<keyword evidence="4" id="KW-0963">Cytoplasm</keyword>
<evidence type="ECO:0000313" key="10">
    <source>
        <dbReference type="Proteomes" id="UP000002012"/>
    </source>
</evidence>
<evidence type="ECO:0000256" key="1">
    <source>
        <dbReference type="ARBA" id="ARBA00005439"/>
    </source>
</evidence>
<feature type="domain" description="Translation initiation factor 3 N-terminal" evidence="8">
    <location>
        <begin position="16"/>
        <end position="85"/>
    </location>
</feature>
<dbReference type="eggNOG" id="COG0290">
    <property type="taxonomic scope" value="Bacteria"/>
</dbReference>
<evidence type="ECO:0000256" key="3">
    <source>
        <dbReference type="ARBA" id="ARBA00022917"/>
    </source>
</evidence>
<evidence type="ECO:0000259" key="7">
    <source>
        <dbReference type="Pfam" id="PF00707"/>
    </source>
</evidence>
<dbReference type="InParanoid" id="D4H159"/>
<comment type="similarity">
    <text evidence="1 4 6">Belongs to the IF-3 family.</text>
</comment>
<dbReference type="HAMAP" id="MF_00080">
    <property type="entry name" value="IF_3"/>
    <property type="match status" value="1"/>
</dbReference>
<evidence type="ECO:0000256" key="2">
    <source>
        <dbReference type="ARBA" id="ARBA00022540"/>
    </source>
</evidence>
<dbReference type="Gene3D" id="3.30.110.10">
    <property type="entry name" value="Translation initiation factor 3 (IF-3), C-terminal domain"/>
    <property type="match status" value="1"/>
</dbReference>
<evidence type="ECO:0000259" key="8">
    <source>
        <dbReference type="Pfam" id="PF05198"/>
    </source>
</evidence>
<dbReference type="PROSITE" id="PS00938">
    <property type="entry name" value="IF3"/>
    <property type="match status" value="1"/>
</dbReference>
<organism evidence="9 10">
    <name type="scientific">Denitrovibrio acetiphilus (strain DSM 12809 / NBRC 114555 / N2460)</name>
    <dbReference type="NCBI Taxonomy" id="522772"/>
    <lineage>
        <taxon>Bacteria</taxon>
        <taxon>Pseudomonadati</taxon>
        <taxon>Deferribacterota</taxon>
        <taxon>Deferribacteres</taxon>
        <taxon>Deferribacterales</taxon>
        <taxon>Geovibrionaceae</taxon>
        <taxon>Denitrovibrio</taxon>
    </lineage>
</organism>
<comment type="subcellular location">
    <subcellularLocation>
        <location evidence="4 6">Cytoplasm</location>
    </subcellularLocation>
</comment>
<keyword evidence="3 4" id="KW-0648">Protein biosynthesis</keyword>
<dbReference type="InterPro" id="IPR019814">
    <property type="entry name" value="Translation_initiation_fac_3_N"/>
</dbReference>
<dbReference type="EMBL" id="CP001968">
    <property type="protein sequence ID" value="ADD68722.1"/>
    <property type="molecule type" value="Genomic_DNA"/>
</dbReference>
<name>D4H159_DENA2</name>
<protein>
    <recommendedName>
        <fullName evidence="4 5">Translation initiation factor IF-3</fullName>
    </recommendedName>
</protein>
<comment type="subunit">
    <text evidence="4 6">Monomer.</text>
</comment>
<dbReference type="PaxDb" id="522772-Dacet_1959"/>
<dbReference type="InterPro" id="IPR036787">
    <property type="entry name" value="T_IF-3_N_sf"/>
</dbReference>
<dbReference type="GO" id="GO:0032790">
    <property type="term" value="P:ribosome disassembly"/>
    <property type="evidence" value="ECO:0007669"/>
    <property type="project" value="TreeGrafter"/>
</dbReference>
<dbReference type="Gene3D" id="3.10.20.80">
    <property type="entry name" value="Translation initiation factor 3 (IF-3), N-terminal domain"/>
    <property type="match status" value="1"/>
</dbReference>
<dbReference type="GO" id="GO:0005829">
    <property type="term" value="C:cytosol"/>
    <property type="evidence" value="ECO:0007669"/>
    <property type="project" value="TreeGrafter"/>
</dbReference>
<dbReference type="AlphaFoldDB" id="D4H159"/>
<dbReference type="Proteomes" id="UP000002012">
    <property type="component" value="Chromosome"/>
</dbReference>
<dbReference type="NCBIfam" id="TIGR00168">
    <property type="entry name" value="infC"/>
    <property type="match status" value="1"/>
</dbReference>
<dbReference type="PANTHER" id="PTHR10938:SF0">
    <property type="entry name" value="TRANSLATION INITIATION FACTOR IF-3, MITOCHONDRIAL"/>
    <property type="match status" value="1"/>
</dbReference>
<accession>D4H159</accession>
<dbReference type="SUPFAM" id="SSF55200">
    <property type="entry name" value="Translation initiation factor IF3, C-terminal domain"/>
    <property type="match status" value="1"/>
</dbReference>
<evidence type="ECO:0000313" key="9">
    <source>
        <dbReference type="EMBL" id="ADD68722.1"/>
    </source>
</evidence>
<keyword evidence="10" id="KW-1185">Reference proteome</keyword>